<accession>A0ABS8RJA1</accession>
<sequence>MAGLHGGKRRTGTVLTSEIMDVTVFNGGGAVVLKRRLFYGGCDVSAALLLPFPWSFKRERTSIESFMLTLALWYYLSLRLWELAPFVTRLFGRSMIKSTSGTFEMPP</sequence>
<organism evidence="1 2">
    <name type="scientific">Datura stramonium</name>
    <name type="common">Jimsonweed</name>
    <name type="synonym">Common thornapple</name>
    <dbReference type="NCBI Taxonomy" id="4076"/>
    <lineage>
        <taxon>Eukaryota</taxon>
        <taxon>Viridiplantae</taxon>
        <taxon>Streptophyta</taxon>
        <taxon>Embryophyta</taxon>
        <taxon>Tracheophyta</taxon>
        <taxon>Spermatophyta</taxon>
        <taxon>Magnoliopsida</taxon>
        <taxon>eudicotyledons</taxon>
        <taxon>Gunneridae</taxon>
        <taxon>Pentapetalae</taxon>
        <taxon>asterids</taxon>
        <taxon>lamiids</taxon>
        <taxon>Solanales</taxon>
        <taxon>Solanaceae</taxon>
        <taxon>Solanoideae</taxon>
        <taxon>Datureae</taxon>
        <taxon>Datura</taxon>
    </lineage>
</organism>
<evidence type="ECO:0000313" key="1">
    <source>
        <dbReference type="EMBL" id="MCD7446684.1"/>
    </source>
</evidence>
<name>A0ABS8RJA1_DATST</name>
<keyword evidence="2" id="KW-1185">Reference proteome</keyword>
<dbReference type="Proteomes" id="UP000823775">
    <property type="component" value="Unassembled WGS sequence"/>
</dbReference>
<evidence type="ECO:0000313" key="2">
    <source>
        <dbReference type="Proteomes" id="UP000823775"/>
    </source>
</evidence>
<reference evidence="1 2" key="1">
    <citation type="journal article" date="2021" name="BMC Genomics">
        <title>Datura genome reveals duplications of psychoactive alkaloid biosynthetic genes and high mutation rate following tissue culture.</title>
        <authorList>
            <person name="Rajewski A."/>
            <person name="Carter-House D."/>
            <person name="Stajich J."/>
            <person name="Litt A."/>
        </authorList>
    </citation>
    <scope>NUCLEOTIDE SEQUENCE [LARGE SCALE GENOMIC DNA]</scope>
    <source>
        <strain evidence="1">AR-01</strain>
    </source>
</reference>
<gene>
    <name evidence="1" type="ORF">HAX54_014455</name>
</gene>
<proteinExistence type="predicted"/>
<comment type="caution">
    <text evidence="1">The sequence shown here is derived from an EMBL/GenBank/DDBJ whole genome shotgun (WGS) entry which is preliminary data.</text>
</comment>
<dbReference type="EMBL" id="JACEIK010000019">
    <property type="protein sequence ID" value="MCD7446684.1"/>
    <property type="molecule type" value="Genomic_DNA"/>
</dbReference>
<protein>
    <submittedName>
        <fullName evidence="1">Uncharacterized protein</fullName>
    </submittedName>
</protein>